<dbReference type="SMART" id="SM00487">
    <property type="entry name" value="DEXDc"/>
    <property type="match status" value="1"/>
</dbReference>
<dbReference type="InterPro" id="IPR027417">
    <property type="entry name" value="P-loop_NTPase"/>
</dbReference>
<dbReference type="PROSITE" id="PS51192">
    <property type="entry name" value="HELICASE_ATP_BIND_1"/>
    <property type="match status" value="1"/>
</dbReference>
<comment type="caution">
    <text evidence="3">The sequence shown here is derived from an EMBL/GenBank/DDBJ whole genome shotgun (WGS) entry which is preliminary data.</text>
</comment>
<dbReference type="PANTHER" id="PTHR47396:SF1">
    <property type="entry name" value="ATP-DEPENDENT HELICASE IRC3-RELATED"/>
    <property type="match status" value="1"/>
</dbReference>
<dbReference type="Pfam" id="PF13643">
    <property type="entry name" value="DUF4145"/>
    <property type="match status" value="1"/>
</dbReference>
<keyword evidence="4" id="KW-1185">Reference proteome</keyword>
<dbReference type="RefSeq" id="WP_036092167.1">
    <property type="nucleotide sequence ID" value="NZ_CP113980.1"/>
</dbReference>
<keyword evidence="3" id="KW-0547">Nucleotide-binding</keyword>
<sequence length="1109" mass="128501">MMNFTFLKEKPNFNSFSTACIEAEQSLSVSPSMCVISTRRALELAVKWVYQFDNDVAVPYRDNLSTLIHAQQFLNIIDPDLIPLIKYIVKAGNVAVHTNAAVNRDAAILGLRNLYEFIAWIDYRYAKDYTATEFDETLLQVGSEKRERPEILLEISEQMRKYDTKLDDLRKFNEELRQEITLQRDNNIRAVEFHVNDLSEFETRKKYIDLDLKLAGWEFGNNLEVEVSVEGMPNKSKSGFVDYVMYGDNGKPIGIIEAKRTTIDPKEGRQQAKLYADALERKTGQRPVIFYSNGFTTYIWQDDYPARQTSGFYTKEDLQLIIDRRDLKKPLLDITINDDISNRYYQKEAIIATCDALENNQRKMLLVMATGSGKTRTAISLVDVLTERNWVKNVLFLADRTALLKQAFRNFNHLMPHLTLCNLLESKENPEDCRMVFSTYATMMNAIDNQERKGGGKLFTVGHFDLIIIDESHRSIYQKYSSIFDYFDGLLVGLTATPKGDIDKNTYSVFDLENGVPTFGYELDKAVDDEFLVNYRTMETTTTFMDEGIRYDNLSEEEKAEYEEIFGDDPVPKDIDGNALNKWLFNINTIDQVLKDMMANGIKIEGGDKIGKTIIFAKNHKHANLIKERFDILFPYLGGSFAELIDYSINYYQSLIDDFSVTHKMPQIAISVDMLDTGIDVPEVVNLVLFKKIRSKVKFWQIIGRGTRLCPDLFGPGQNKDHFIVFDYCRNFEFFRANKNGIVNRPMKTLTERLFNVQVDIVRETQGLEYQTDFYSQYRQRTLDDILNEIQKLEEENFRNRQYIQYIDKYRDPSNWQAISAVQSDEIKQHISPLIPPIQGDELVKRFDLLILTIEAAYFDVKNATSAIKKVMLTAEELSKFGTLPQVKEQKEIIQKAREQEFWEAANVEEIEEVRFALRELVRLIPAEVQKIYYTNFQDEIIEQKGNGPLVNGDELVSYRQKVEYYLKAHQDHITIRKLRQNKALTRQELENLEGILWKELGTREQYTKDFGDTPITKLVRQIVGVDQKAANKAFSEFLSNEHLNAEQTRFVKLIVDYIVKNGMLENKVLEEEPFKTVGSISTIFKDNISDAKKVIKIIETFNRNLDIS</sequence>
<dbReference type="Proteomes" id="UP000236500">
    <property type="component" value="Unassembled WGS sequence"/>
</dbReference>
<keyword evidence="1" id="KW-0175">Coiled coil</keyword>
<dbReference type="Pfam" id="PF08463">
    <property type="entry name" value="EcoEI_R_C"/>
    <property type="match status" value="1"/>
</dbReference>
<keyword evidence="3" id="KW-0347">Helicase</keyword>
<accession>A0ABX4XIN4</accession>
<dbReference type="InterPro" id="IPR013670">
    <property type="entry name" value="EcoEI_R_C_dom"/>
</dbReference>
<dbReference type="Gene3D" id="3.40.50.300">
    <property type="entry name" value="P-loop containing nucleotide triphosphate hydrolases"/>
    <property type="match status" value="2"/>
</dbReference>
<dbReference type="SUPFAM" id="SSF52540">
    <property type="entry name" value="P-loop containing nucleoside triphosphate hydrolases"/>
    <property type="match status" value="2"/>
</dbReference>
<organism evidence="3 4">
    <name type="scientific">Listeria newyorkensis</name>
    <dbReference type="NCBI Taxonomy" id="1497681"/>
    <lineage>
        <taxon>Bacteria</taxon>
        <taxon>Bacillati</taxon>
        <taxon>Bacillota</taxon>
        <taxon>Bacilli</taxon>
        <taxon>Bacillales</taxon>
        <taxon>Listeriaceae</taxon>
        <taxon>Listeria</taxon>
    </lineage>
</organism>
<evidence type="ECO:0000313" key="3">
    <source>
        <dbReference type="EMBL" id="PNP88535.1"/>
    </source>
</evidence>
<keyword evidence="3" id="KW-0067">ATP-binding</keyword>
<dbReference type="Pfam" id="PF04313">
    <property type="entry name" value="HSDR_N"/>
    <property type="match status" value="1"/>
</dbReference>
<name>A0ABX4XIN4_9LIST</name>
<dbReference type="PANTHER" id="PTHR47396">
    <property type="entry name" value="TYPE I RESTRICTION ENZYME ECOKI R PROTEIN"/>
    <property type="match status" value="1"/>
</dbReference>
<dbReference type="GO" id="GO:0004386">
    <property type="term" value="F:helicase activity"/>
    <property type="evidence" value="ECO:0007669"/>
    <property type="project" value="UniProtKB-KW"/>
</dbReference>
<dbReference type="InterPro" id="IPR007409">
    <property type="entry name" value="Restrct_endonuc_type1_HsdR_N"/>
</dbReference>
<dbReference type="CDD" id="cd18799">
    <property type="entry name" value="SF2_C_EcoAI-like"/>
    <property type="match status" value="1"/>
</dbReference>
<evidence type="ECO:0000259" key="2">
    <source>
        <dbReference type="PROSITE" id="PS51192"/>
    </source>
</evidence>
<feature type="domain" description="Helicase ATP-binding" evidence="2">
    <location>
        <begin position="355"/>
        <end position="516"/>
    </location>
</feature>
<feature type="coiled-coil region" evidence="1">
    <location>
        <begin position="159"/>
        <end position="186"/>
    </location>
</feature>
<evidence type="ECO:0000256" key="1">
    <source>
        <dbReference type="SAM" id="Coils"/>
    </source>
</evidence>
<reference evidence="3 4" key="1">
    <citation type="submission" date="2016-11" db="EMBL/GenBank/DDBJ databases">
        <title>Whole Genome Sequence of Listeria newyorkensis.</title>
        <authorList>
            <person name="Frink S."/>
            <person name="Morales C."/>
            <person name="Kiang D."/>
        </authorList>
    </citation>
    <scope>NUCLEOTIDE SEQUENCE [LARGE SCALE GENOMIC DNA]</scope>
    <source>
        <strain evidence="3 4">F1604011-044</strain>
    </source>
</reference>
<dbReference type="InterPro" id="IPR050742">
    <property type="entry name" value="Helicase_Restrict-Modif_Enz"/>
</dbReference>
<proteinExistence type="predicted"/>
<dbReference type="Pfam" id="PF04851">
    <property type="entry name" value="ResIII"/>
    <property type="match status" value="1"/>
</dbReference>
<dbReference type="InterPro" id="IPR006935">
    <property type="entry name" value="Helicase/UvrB_N"/>
</dbReference>
<gene>
    <name evidence="3" type="ORF">BMT55_14525</name>
</gene>
<dbReference type="InterPro" id="IPR014001">
    <property type="entry name" value="Helicase_ATP-bd"/>
</dbReference>
<dbReference type="EMBL" id="MPDH01000021">
    <property type="protein sequence ID" value="PNP88535.1"/>
    <property type="molecule type" value="Genomic_DNA"/>
</dbReference>
<evidence type="ECO:0000313" key="4">
    <source>
        <dbReference type="Proteomes" id="UP000236500"/>
    </source>
</evidence>
<keyword evidence="3" id="KW-0378">Hydrolase</keyword>
<dbReference type="InterPro" id="IPR025285">
    <property type="entry name" value="DUF4145"/>
</dbReference>
<dbReference type="Gene3D" id="3.90.1570.30">
    <property type="match status" value="1"/>
</dbReference>
<dbReference type="CDD" id="cd18032">
    <property type="entry name" value="DEXHc_RE_I_III_res"/>
    <property type="match status" value="1"/>
</dbReference>
<protein>
    <submittedName>
        <fullName evidence="3">DEAD/DEAH box helicase</fullName>
    </submittedName>
</protein>